<proteinExistence type="inferred from homology"/>
<reference evidence="8 9" key="1">
    <citation type="submission" date="2024-10" db="EMBL/GenBank/DDBJ databases">
        <title>Updated reference genomes for cyclostephanoid diatoms.</title>
        <authorList>
            <person name="Roberts W.R."/>
            <person name="Alverson A.J."/>
        </authorList>
    </citation>
    <scope>NUCLEOTIDE SEQUENCE [LARGE SCALE GENOMIC DNA]</scope>
    <source>
        <strain evidence="8 9">AJA228-03</strain>
    </source>
</reference>
<comment type="subcellular location">
    <subcellularLocation>
        <location evidence="1">Membrane</location>
        <topology evidence="1">Peripheral membrane protein</topology>
    </subcellularLocation>
</comment>
<accession>A0ABD3SQ47</accession>
<dbReference type="EMBL" id="JALLPB020000015">
    <property type="protein sequence ID" value="KAL3826731.1"/>
    <property type="molecule type" value="Genomic_DNA"/>
</dbReference>
<keyword evidence="9" id="KW-1185">Reference proteome</keyword>
<dbReference type="GO" id="GO:0046872">
    <property type="term" value="F:metal ion binding"/>
    <property type="evidence" value="ECO:0007669"/>
    <property type="project" value="UniProtKB-KW"/>
</dbReference>
<evidence type="ECO:0000313" key="9">
    <source>
        <dbReference type="Proteomes" id="UP001530377"/>
    </source>
</evidence>
<dbReference type="CDD" id="cd00143">
    <property type="entry name" value="PP2Cc"/>
    <property type="match status" value="1"/>
</dbReference>
<evidence type="ECO:0000259" key="7">
    <source>
        <dbReference type="PROSITE" id="PS51746"/>
    </source>
</evidence>
<feature type="region of interest" description="Disordered" evidence="6">
    <location>
        <begin position="153"/>
        <end position="177"/>
    </location>
</feature>
<dbReference type="SUPFAM" id="SSF81606">
    <property type="entry name" value="PP2C-like"/>
    <property type="match status" value="1"/>
</dbReference>
<dbReference type="Pfam" id="PF00481">
    <property type="entry name" value="PP2C"/>
    <property type="match status" value="1"/>
</dbReference>
<protein>
    <recommendedName>
        <fullName evidence="7">PPM-type phosphatase domain-containing protein</fullName>
    </recommendedName>
</protein>
<dbReference type="InterPro" id="IPR036457">
    <property type="entry name" value="PPM-type-like_dom_sf"/>
</dbReference>
<dbReference type="Proteomes" id="UP001530377">
    <property type="component" value="Unassembled WGS sequence"/>
</dbReference>
<dbReference type="GO" id="GO:0016020">
    <property type="term" value="C:membrane"/>
    <property type="evidence" value="ECO:0007669"/>
    <property type="project" value="UniProtKB-SubCell"/>
</dbReference>
<dbReference type="PROSITE" id="PS51746">
    <property type="entry name" value="PPM_2"/>
    <property type="match status" value="1"/>
</dbReference>
<name>A0ABD3SQ47_9STRA</name>
<dbReference type="InterPro" id="IPR015655">
    <property type="entry name" value="PP2C"/>
</dbReference>
<dbReference type="PANTHER" id="PTHR47992">
    <property type="entry name" value="PROTEIN PHOSPHATASE"/>
    <property type="match status" value="1"/>
</dbReference>
<dbReference type="Gene3D" id="3.60.40.10">
    <property type="entry name" value="PPM-type phosphatase domain"/>
    <property type="match status" value="1"/>
</dbReference>
<evidence type="ECO:0000256" key="6">
    <source>
        <dbReference type="SAM" id="MobiDB-lite"/>
    </source>
</evidence>
<dbReference type="SMART" id="SM00332">
    <property type="entry name" value="PP2Cc"/>
    <property type="match status" value="1"/>
</dbReference>
<comment type="similarity">
    <text evidence="5">Belongs to the PP2C family.</text>
</comment>
<evidence type="ECO:0000256" key="2">
    <source>
        <dbReference type="ARBA" id="ARBA00022723"/>
    </source>
</evidence>
<dbReference type="AlphaFoldDB" id="A0ABD3SQ47"/>
<comment type="caution">
    <text evidence="8">The sequence shown here is derived from an EMBL/GenBank/DDBJ whole genome shotgun (WGS) entry which is preliminary data.</text>
</comment>
<evidence type="ECO:0000256" key="3">
    <source>
        <dbReference type="ARBA" id="ARBA00022801"/>
    </source>
</evidence>
<evidence type="ECO:0000256" key="5">
    <source>
        <dbReference type="RuleBase" id="RU003465"/>
    </source>
</evidence>
<dbReference type="InterPro" id="IPR000222">
    <property type="entry name" value="PP2C_BS"/>
</dbReference>
<feature type="compositionally biased region" description="Basic and acidic residues" evidence="6">
    <location>
        <begin position="153"/>
        <end position="163"/>
    </location>
</feature>
<gene>
    <name evidence="8" type="ORF">ACHAXA_009340</name>
</gene>
<dbReference type="PROSITE" id="PS01032">
    <property type="entry name" value="PPM_1"/>
    <property type="match status" value="1"/>
</dbReference>
<dbReference type="GO" id="GO:0004721">
    <property type="term" value="F:phosphoprotein phosphatase activity"/>
    <property type="evidence" value="ECO:0007669"/>
    <property type="project" value="UniProtKB-KW"/>
</dbReference>
<keyword evidence="2" id="KW-0479">Metal-binding</keyword>
<keyword evidence="3 5" id="KW-0378">Hydrolase</keyword>
<keyword evidence="4 5" id="KW-0904">Protein phosphatase</keyword>
<evidence type="ECO:0000313" key="8">
    <source>
        <dbReference type="EMBL" id="KAL3826731.1"/>
    </source>
</evidence>
<feature type="compositionally biased region" description="Basic and acidic residues" evidence="6">
    <location>
        <begin position="30"/>
        <end position="46"/>
    </location>
</feature>
<organism evidence="8 9">
    <name type="scientific">Cyclostephanos tholiformis</name>
    <dbReference type="NCBI Taxonomy" id="382380"/>
    <lineage>
        <taxon>Eukaryota</taxon>
        <taxon>Sar</taxon>
        <taxon>Stramenopiles</taxon>
        <taxon>Ochrophyta</taxon>
        <taxon>Bacillariophyta</taxon>
        <taxon>Coscinodiscophyceae</taxon>
        <taxon>Thalassiosirophycidae</taxon>
        <taxon>Stephanodiscales</taxon>
        <taxon>Stephanodiscaceae</taxon>
        <taxon>Cyclostephanos</taxon>
    </lineage>
</organism>
<dbReference type="InterPro" id="IPR001932">
    <property type="entry name" value="PPM-type_phosphatase-like_dom"/>
</dbReference>
<evidence type="ECO:0000256" key="4">
    <source>
        <dbReference type="ARBA" id="ARBA00022912"/>
    </source>
</evidence>
<feature type="region of interest" description="Disordered" evidence="6">
    <location>
        <begin position="25"/>
        <end position="56"/>
    </location>
</feature>
<sequence length="661" mass="73546">MKAQYRIMAKLSLIKSVINPTKSGAKKSLLKRDGIKSDSDIERDDSSSLSDLQDNERSNTKKMFLARQFFSRSIKKNDDFDDGFDSSSQASSGSTRSTSSSFLRYQNRAVVKARLITNAILQRRGDGTETPVEDETRPWPKFDRIYRGQNQLKKENLREKGAESDDDNDSVSSNGSGLGFKEEACAYELEFDQHDQKDKSNVNGIYRTIRSFFGARTSLYSESSLGQVGRTMSCQLEPYSLVCIQVGSLDSTSEPFPPSTAQCSDIEMNLEKEVVFDHTESQISFPADSFFESLKSEPQTPFVEVQGSGTTTFEAQKAPQIGDVSDSKCLVTDQKETQLPAAPSTLVGEAAAGIPSRRLRHRKKEVSAPILDRVVVPRSIPPTIQYSLRTAIGDGSVRQKNNHNLMERRPLRPNGCAVDVSYWSHRGKRHYMEGKCISFKEDDNSKPISLLAVFDGHGGSAASQFCSDWLSSYIRKQNEHYPANIAAAVKSAFIRIDRDFVSSGLLDGTTACAVTIVGKRVTCCNSGDSRAIIVKRDGSVVALSDDHKPDRNDETKRINELGGRVIYWGRWRVEGVLAVSRSIGDAKLKPYVTAEPEIVEYDLVDDDMFLVIASDGVWDTMSSDLVAKFVIVNTCKIINKSLQVDEMLLRWIARQVSKRAR</sequence>
<evidence type="ECO:0000256" key="1">
    <source>
        <dbReference type="ARBA" id="ARBA00004170"/>
    </source>
</evidence>
<feature type="domain" description="PPM-type phosphatase" evidence="7">
    <location>
        <begin position="419"/>
        <end position="661"/>
    </location>
</feature>